<gene>
    <name evidence="1" type="ORF">SAMN05443637_11181</name>
</gene>
<evidence type="ECO:0000313" key="1">
    <source>
        <dbReference type="EMBL" id="SHK74080.1"/>
    </source>
</evidence>
<proteinExistence type="predicted"/>
<dbReference type="EMBL" id="FRAP01000011">
    <property type="protein sequence ID" value="SHK74080.1"/>
    <property type="molecule type" value="Genomic_DNA"/>
</dbReference>
<dbReference type="RefSeq" id="WP_073457799.1">
    <property type="nucleotide sequence ID" value="NZ_CALGVN010000022.1"/>
</dbReference>
<sequence>MSTPFADFRRVEEIKAPDAGKSGHIDIVQITGLFFDAFMSYLVPGLGLERTAVFSPTGRPIVRSTSVDVQAEIHPGQVLQVGVRAATRRSRSFTLEGLLAHDDRPVARGELVLVTIDPSAGRSIEIPAQLWAAVERVEGRTIAVEPKRA</sequence>
<dbReference type="Pfam" id="PF13279">
    <property type="entry name" value="4HBT_2"/>
    <property type="match status" value="1"/>
</dbReference>
<keyword evidence="2" id="KW-1185">Reference proteome</keyword>
<accession>A0A1M6UY09</accession>
<name>A0A1M6UY09_PSETH</name>
<evidence type="ECO:0000313" key="2">
    <source>
        <dbReference type="Proteomes" id="UP000184363"/>
    </source>
</evidence>
<dbReference type="OrthoDB" id="9799036at2"/>
<reference evidence="1 2" key="1">
    <citation type="submission" date="2016-11" db="EMBL/GenBank/DDBJ databases">
        <authorList>
            <person name="Jaros S."/>
            <person name="Januszkiewicz K."/>
            <person name="Wedrychowicz H."/>
        </authorList>
    </citation>
    <scope>NUCLEOTIDE SEQUENCE [LARGE SCALE GENOMIC DNA]</scope>
    <source>
        <strain evidence="1 2">DSM 43832</strain>
    </source>
</reference>
<dbReference type="InterPro" id="IPR029069">
    <property type="entry name" value="HotDog_dom_sf"/>
</dbReference>
<dbReference type="SUPFAM" id="SSF54637">
    <property type="entry name" value="Thioesterase/thiol ester dehydrase-isomerase"/>
    <property type="match status" value="1"/>
</dbReference>
<dbReference type="Proteomes" id="UP000184363">
    <property type="component" value="Unassembled WGS sequence"/>
</dbReference>
<dbReference type="AlphaFoldDB" id="A0A1M6UY09"/>
<dbReference type="STRING" id="1848.SAMN05443637_11181"/>
<protein>
    <submittedName>
        <fullName evidence="1">Uncharacterized protein</fullName>
    </submittedName>
</protein>
<dbReference type="Gene3D" id="3.10.129.10">
    <property type="entry name" value="Hotdog Thioesterase"/>
    <property type="match status" value="1"/>
</dbReference>
<organism evidence="1 2">
    <name type="scientific">Pseudonocardia thermophila</name>
    <dbReference type="NCBI Taxonomy" id="1848"/>
    <lineage>
        <taxon>Bacteria</taxon>
        <taxon>Bacillati</taxon>
        <taxon>Actinomycetota</taxon>
        <taxon>Actinomycetes</taxon>
        <taxon>Pseudonocardiales</taxon>
        <taxon>Pseudonocardiaceae</taxon>
        <taxon>Pseudonocardia</taxon>
    </lineage>
</organism>